<dbReference type="PANTHER" id="PTHR42850">
    <property type="entry name" value="METALLOPHOSPHOESTERASE"/>
    <property type="match status" value="1"/>
</dbReference>
<evidence type="ECO:0000256" key="1">
    <source>
        <dbReference type="SAM" id="MobiDB-lite"/>
    </source>
</evidence>
<feature type="region of interest" description="Disordered" evidence="1">
    <location>
        <begin position="242"/>
        <end position="263"/>
    </location>
</feature>
<dbReference type="GO" id="GO:0008803">
    <property type="term" value="F:bis(5'-nucleosyl)-tetraphosphatase (symmetrical) activity"/>
    <property type="evidence" value="ECO:0007669"/>
    <property type="project" value="TreeGrafter"/>
</dbReference>
<reference evidence="3 4" key="1">
    <citation type="submission" date="2019-02" db="EMBL/GenBank/DDBJ databases">
        <title>Deep-cultivation of Planctomycetes and their phenomic and genomic characterization uncovers novel biology.</title>
        <authorList>
            <person name="Wiegand S."/>
            <person name="Jogler M."/>
            <person name="Boedeker C."/>
            <person name="Pinto D."/>
            <person name="Vollmers J."/>
            <person name="Rivas-Marin E."/>
            <person name="Kohn T."/>
            <person name="Peeters S.H."/>
            <person name="Heuer A."/>
            <person name="Rast P."/>
            <person name="Oberbeckmann S."/>
            <person name="Bunk B."/>
            <person name="Jeske O."/>
            <person name="Meyerdierks A."/>
            <person name="Storesund J.E."/>
            <person name="Kallscheuer N."/>
            <person name="Luecker S."/>
            <person name="Lage O.M."/>
            <person name="Pohl T."/>
            <person name="Merkel B.J."/>
            <person name="Hornburger P."/>
            <person name="Mueller R.-W."/>
            <person name="Bruemmer F."/>
            <person name="Labrenz M."/>
            <person name="Spormann A.M."/>
            <person name="Op Den Camp H."/>
            <person name="Overmann J."/>
            <person name="Amann R."/>
            <person name="Jetten M.S.M."/>
            <person name="Mascher T."/>
            <person name="Medema M.H."/>
            <person name="Devos D.P."/>
            <person name="Kaster A.-K."/>
            <person name="Ovreas L."/>
            <person name="Rohde M."/>
            <person name="Galperin M.Y."/>
            <person name="Jogler C."/>
        </authorList>
    </citation>
    <scope>NUCLEOTIDE SEQUENCE [LARGE SCALE GENOMIC DNA]</scope>
    <source>
        <strain evidence="3 4">Poly41</strain>
    </source>
</reference>
<dbReference type="EMBL" id="SJPV01000002">
    <property type="protein sequence ID" value="TWU41040.1"/>
    <property type="molecule type" value="Genomic_DNA"/>
</dbReference>
<evidence type="ECO:0000313" key="3">
    <source>
        <dbReference type="EMBL" id="TWU41040.1"/>
    </source>
</evidence>
<accession>A0A5C6DWD0</accession>
<dbReference type="GO" id="GO:0005737">
    <property type="term" value="C:cytoplasm"/>
    <property type="evidence" value="ECO:0007669"/>
    <property type="project" value="TreeGrafter"/>
</dbReference>
<feature type="domain" description="Calcineurin-like phosphoesterase" evidence="2">
    <location>
        <begin position="1"/>
        <end position="171"/>
    </location>
</feature>
<name>A0A5C6DWD0_9BACT</name>
<dbReference type="InterPro" id="IPR004843">
    <property type="entry name" value="Calcineurin-like_PHP"/>
</dbReference>
<dbReference type="Pfam" id="PF00149">
    <property type="entry name" value="Metallophos"/>
    <property type="match status" value="1"/>
</dbReference>
<keyword evidence="4" id="KW-1185">Reference proteome</keyword>
<dbReference type="GO" id="GO:0004722">
    <property type="term" value="F:protein serine/threonine phosphatase activity"/>
    <property type="evidence" value="ECO:0007669"/>
    <property type="project" value="UniProtKB-EC"/>
</dbReference>
<dbReference type="OrthoDB" id="384253at2"/>
<dbReference type="RefSeq" id="WP_146525540.1">
    <property type="nucleotide sequence ID" value="NZ_SJPV01000002.1"/>
</dbReference>
<evidence type="ECO:0000259" key="2">
    <source>
        <dbReference type="Pfam" id="PF00149"/>
    </source>
</evidence>
<sequence>MRQYVIGDIHGCGKAIRSLIEAIEPCPDDELIFLGDYIDRGPDTKDVVEQIIELQQRCRVVALRGNHELMLMGVVSAGLDQSIWQQSGGQATIASYGGSLEKIPESHLRFFRSLRPHYETDQFIFVHANYVADCPMARQEDAARYWAHLDFPYPPPHQSGKRVFVGHTPQAGGEILDLGYLVCIDTYCFGGGYLTALQTDSSDMIQVDRHGHVRRTPAKILMDRCAAATRIVRRWLNRPTHAEEPSTLESEKRQTNDFSPEQS</sequence>
<dbReference type="CDD" id="cd00144">
    <property type="entry name" value="MPP_PPP_family"/>
    <property type="match status" value="1"/>
</dbReference>
<dbReference type="Gene3D" id="3.60.21.10">
    <property type="match status" value="1"/>
</dbReference>
<keyword evidence="3" id="KW-0378">Hydrolase</keyword>
<protein>
    <submittedName>
        <fullName evidence="3">Serine/threonine-protein phosphatase 1</fullName>
        <ecNumber evidence="3">3.1.3.16</ecNumber>
    </submittedName>
</protein>
<comment type="caution">
    <text evidence="3">The sequence shown here is derived from an EMBL/GenBank/DDBJ whole genome shotgun (WGS) entry which is preliminary data.</text>
</comment>
<dbReference type="PANTHER" id="PTHR42850:SF4">
    <property type="entry name" value="ZINC-DEPENDENT ENDOPOLYPHOSPHATASE"/>
    <property type="match status" value="1"/>
</dbReference>
<dbReference type="SUPFAM" id="SSF56300">
    <property type="entry name" value="Metallo-dependent phosphatases"/>
    <property type="match status" value="1"/>
</dbReference>
<dbReference type="GO" id="GO:0110154">
    <property type="term" value="P:RNA decapping"/>
    <property type="evidence" value="ECO:0007669"/>
    <property type="project" value="TreeGrafter"/>
</dbReference>
<dbReference type="Proteomes" id="UP000319143">
    <property type="component" value="Unassembled WGS sequence"/>
</dbReference>
<dbReference type="InterPro" id="IPR050126">
    <property type="entry name" value="Ap4A_hydrolase"/>
</dbReference>
<proteinExistence type="predicted"/>
<gene>
    <name evidence="3" type="primary">pphA_2</name>
    <name evidence="3" type="ORF">Poly41_18760</name>
</gene>
<dbReference type="EC" id="3.1.3.16" evidence="3"/>
<dbReference type="AlphaFoldDB" id="A0A5C6DWD0"/>
<feature type="compositionally biased region" description="Basic and acidic residues" evidence="1">
    <location>
        <begin position="242"/>
        <end position="255"/>
    </location>
</feature>
<evidence type="ECO:0000313" key="4">
    <source>
        <dbReference type="Proteomes" id="UP000319143"/>
    </source>
</evidence>
<organism evidence="3 4">
    <name type="scientific">Novipirellula artificiosorum</name>
    <dbReference type="NCBI Taxonomy" id="2528016"/>
    <lineage>
        <taxon>Bacteria</taxon>
        <taxon>Pseudomonadati</taxon>
        <taxon>Planctomycetota</taxon>
        <taxon>Planctomycetia</taxon>
        <taxon>Pirellulales</taxon>
        <taxon>Pirellulaceae</taxon>
        <taxon>Novipirellula</taxon>
    </lineage>
</organism>
<dbReference type="InterPro" id="IPR029052">
    <property type="entry name" value="Metallo-depent_PP-like"/>
</dbReference>